<keyword evidence="7 10" id="KW-0675">Receptor</keyword>
<evidence type="ECO:0000256" key="10">
    <source>
        <dbReference type="RuleBase" id="RU000688"/>
    </source>
</evidence>
<evidence type="ECO:0000256" key="1">
    <source>
        <dbReference type="ARBA" id="ARBA00004141"/>
    </source>
</evidence>
<dbReference type="PRINTS" id="PR00237">
    <property type="entry name" value="GPCRRHODOPSN"/>
</dbReference>
<evidence type="ECO:0000256" key="6">
    <source>
        <dbReference type="ARBA" id="ARBA00023136"/>
    </source>
</evidence>
<evidence type="ECO:0000256" key="3">
    <source>
        <dbReference type="ARBA" id="ARBA00022692"/>
    </source>
</evidence>
<organism evidence="13 14">
    <name type="scientific">Meganyctiphanes norvegica</name>
    <name type="common">Northern krill</name>
    <name type="synonym">Thysanopoda norvegica</name>
    <dbReference type="NCBI Taxonomy" id="48144"/>
    <lineage>
        <taxon>Eukaryota</taxon>
        <taxon>Metazoa</taxon>
        <taxon>Ecdysozoa</taxon>
        <taxon>Arthropoda</taxon>
        <taxon>Crustacea</taxon>
        <taxon>Multicrustacea</taxon>
        <taxon>Malacostraca</taxon>
        <taxon>Eumalacostraca</taxon>
        <taxon>Eucarida</taxon>
        <taxon>Euphausiacea</taxon>
        <taxon>Euphausiidae</taxon>
        <taxon>Meganyctiphanes</taxon>
    </lineage>
</organism>
<evidence type="ECO:0000259" key="12">
    <source>
        <dbReference type="PROSITE" id="PS50262"/>
    </source>
</evidence>
<evidence type="ECO:0000256" key="9">
    <source>
        <dbReference type="ARBA" id="ARBA00023305"/>
    </source>
</evidence>
<sequence length="165" mass="18804">GVCSIWTLAMISADRCNIICRCLVGAYLTRRKALVMVLTTWTIAITAALPPFFGWGAYAPEGILDSCSFDYLTQDFNTKSYYFFIFIVDFCVPLLVIIISYSLIVKTVFSHEATLRAQAKRMNCTSLRTESRWSNNVEYRIAKTAVANISLWLFCWTPYAFITLQ</sequence>
<feature type="transmembrane region" description="Helical" evidence="11">
    <location>
        <begin position="33"/>
        <end position="53"/>
    </location>
</feature>
<evidence type="ECO:0000256" key="7">
    <source>
        <dbReference type="ARBA" id="ARBA00023170"/>
    </source>
</evidence>
<evidence type="ECO:0000313" key="13">
    <source>
        <dbReference type="EMBL" id="CAL4138668.1"/>
    </source>
</evidence>
<name>A0AAV2RQS9_MEGNR</name>
<comment type="caution">
    <text evidence="13">The sequence shown here is derived from an EMBL/GenBank/DDBJ whole genome shotgun (WGS) entry which is preliminary data.</text>
</comment>
<accession>A0AAV2RQS9</accession>
<proteinExistence type="inferred from homology"/>
<dbReference type="PROSITE" id="PS00237">
    <property type="entry name" value="G_PROTEIN_RECEP_F1_1"/>
    <property type="match status" value="1"/>
</dbReference>
<feature type="non-terminal residue" evidence="13">
    <location>
        <position position="1"/>
    </location>
</feature>
<keyword evidence="3 10" id="KW-0812">Transmembrane</keyword>
<dbReference type="SUPFAM" id="SSF81321">
    <property type="entry name" value="Family A G protein-coupled receptor-like"/>
    <property type="match status" value="1"/>
</dbReference>
<reference evidence="13 14" key="1">
    <citation type="submission" date="2024-05" db="EMBL/GenBank/DDBJ databases">
        <authorList>
            <person name="Wallberg A."/>
        </authorList>
    </citation>
    <scope>NUCLEOTIDE SEQUENCE [LARGE SCALE GENOMIC DNA]</scope>
</reference>
<keyword evidence="5 10" id="KW-0297">G-protein coupled receptor</keyword>
<dbReference type="PROSITE" id="PS50262">
    <property type="entry name" value="G_PROTEIN_RECEP_F1_2"/>
    <property type="match status" value="1"/>
</dbReference>
<dbReference type="InterPro" id="IPR017452">
    <property type="entry name" value="GPCR_Rhodpsn_7TM"/>
</dbReference>
<feature type="domain" description="G-protein coupled receptors family 1 profile" evidence="12">
    <location>
        <begin position="1"/>
        <end position="165"/>
    </location>
</feature>
<feature type="non-terminal residue" evidence="13">
    <location>
        <position position="165"/>
    </location>
</feature>
<evidence type="ECO:0000256" key="5">
    <source>
        <dbReference type="ARBA" id="ARBA00023040"/>
    </source>
</evidence>
<keyword evidence="6 11" id="KW-0472">Membrane</keyword>
<dbReference type="PANTHER" id="PTHR24240">
    <property type="entry name" value="OPSIN"/>
    <property type="match status" value="1"/>
</dbReference>
<dbReference type="EMBL" id="CAXKWB010030866">
    <property type="protein sequence ID" value="CAL4138668.1"/>
    <property type="molecule type" value="Genomic_DNA"/>
</dbReference>
<comment type="subcellular location">
    <subcellularLocation>
        <location evidence="1">Membrane</location>
        <topology evidence="1">Multi-pass membrane protein</topology>
    </subcellularLocation>
</comment>
<keyword evidence="14" id="KW-1185">Reference proteome</keyword>
<keyword evidence="9" id="KW-0716">Sensory transduction</keyword>
<protein>
    <recommendedName>
        <fullName evidence="12">G-protein coupled receptors family 1 profile domain-containing protein</fullName>
    </recommendedName>
</protein>
<feature type="transmembrane region" description="Helical" evidence="11">
    <location>
        <begin position="81"/>
        <end position="104"/>
    </location>
</feature>
<dbReference type="GO" id="GO:0016020">
    <property type="term" value="C:membrane"/>
    <property type="evidence" value="ECO:0007669"/>
    <property type="project" value="UniProtKB-SubCell"/>
</dbReference>
<dbReference type="InterPro" id="IPR000276">
    <property type="entry name" value="GPCR_Rhodpsn"/>
</dbReference>
<evidence type="ECO:0000256" key="8">
    <source>
        <dbReference type="ARBA" id="ARBA00023224"/>
    </source>
</evidence>
<comment type="similarity">
    <text evidence="2 10">Belongs to the G-protein coupled receptor 1 family.</text>
</comment>
<dbReference type="Proteomes" id="UP001497623">
    <property type="component" value="Unassembled WGS sequence"/>
</dbReference>
<dbReference type="Gene3D" id="1.20.1070.10">
    <property type="entry name" value="Rhodopsin 7-helix transmembrane proteins"/>
    <property type="match status" value="1"/>
</dbReference>
<dbReference type="GO" id="GO:0004930">
    <property type="term" value="F:G protein-coupled receptor activity"/>
    <property type="evidence" value="ECO:0007669"/>
    <property type="project" value="UniProtKB-KW"/>
</dbReference>
<dbReference type="GO" id="GO:0007601">
    <property type="term" value="P:visual perception"/>
    <property type="evidence" value="ECO:0007669"/>
    <property type="project" value="UniProtKB-KW"/>
</dbReference>
<evidence type="ECO:0000313" key="14">
    <source>
        <dbReference type="Proteomes" id="UP001497623"/>
    </source>
</evidence>
<keyword evidence="8 10" id="KW-0807">Transducer</keyword>
<evidence type="ECO:0000256" key="11">
    <source>
        <dbReference type="SAM" id="Phobius"/>
    </source>
</evidence>
<dbReference type="AlphaFoldDB" id="A0AAV2RQS9"/>
<gene>
    <name evidence="13" type="ORF">MNOR_LOCUS28251</name>
</gene>
<dbReference type="Pfam" id="PF00001">
    <property type="entry name" value="7tm_1"/>
    <property type="match status" value="1"/>
</dbReference>
<keyword evidence="9" id="KW-0844">Vision</keyword>
<evidence type="ECO:0000256" key="4">
    <source>
        <dbReference type="ARBA" id="ARBA00022989"/>
    </source>
</evidence>
<evidence type="ECO:0000256" key="2">
    <source>
        <dbReference type="ARBA" id="ARBA00010663"/>
    </source>
</evidence>
<dbReference type="InterPro" id="IPR050125">
    <property type="entry name" value="GPCR_opsins"/>
</dbReference>
<keyword evidence="4 11" id="KW-1133">Transmembrane helix</keyword>